<dbReference type="GO" id="GO:0098797">
    <property type="term" value="C:plasma membrane protein complex"/>
    <property type="evidence" value="ECO:0007669"/>
    <property type="project" value="TreeGrafter"/>
</dbReference>
<evidence type="ECO:0000256" key="6">
    <source>
        <dbReference type="ARBA" id="ARBA00023136"/>
    </source>
</evidence>
<dbReference type="PANTHER" id="PTHR30489:SF0">
    <property type="entry name" value="LIPOPROTEIN-RELEASING SYSTEM TRANSMEMBRANE PROTEIN LOLE"/>
    <property type="match status" value="1"/>
</dbReference>
<organism evidence="10 11">
    <name type="scientific">Candidatus Ordinivivax streblomastigis</name>
    <dbReference type="NCBI Taxonomy" id="2540710"/>
    <lineage>
        <taxon>Bacteria</taxon>
        <taxon>Pseudomonadati</taxon>
        <taxon>Bacteroidota</taxon>
        <taxon>Bacteroidia</taxon>
        <taxon>Bacteroidales</taxon>
        <taxon>Candidatus Ordinivivax</taxon>
    </lineage>
</organism>
<evidence type="ECO:0000256" key="4">
    <source>
        <dbReference type="ARBA" id="ARBA00022692"/>
    </source>
</evidence>
<dbReference type="AlphaFoldDB" id="A0A5M8NZT9"/>
<dbReference type="InterPro" id="IPR003838">
    <property type="entry name" value="ABC3_permease_C"/>
</dbReference>
<keyword evidence="5 7" id="KW-1133">Transmembrane helix</keyword>
<dbReference type="Pfam" id="PF12704">
    <property type="entry name" value="MacB_PCD"/>
    <property type="match status" value="1"/>
</dbReference>
<dbReference type="EMBL" id="SNRX01000015">
    <property type="protein sequence ID" value="KAA6301685.1"/>
    <property type="molecule type" value="Genomic_DNA"/>
</dbReference>
<feature type="domain" description="MacB-like periplasmic core" evidence="9">
    <location>
        <begin position="19"/>
        <end position="229"/>
    </location>
</feature>
<evidence type="ECO:0000256" key="1">
    <source>
        <dbReference type="ARBA" id="ARBA00004651"/>
    </source>
</evidence>
<feature type="transmembrane region" description="Helical" evidence="7">
    <location>
        <begin position="399"/>
        <end position="420"/>
    </location>
</feature>
<evidence type="ECO:0000256" key="7">
    <source>
        <dbReference type="SAM" id="Phobius"/>
    </source>
</evidence>
<comment type="subcellular location">
    <subcellularLocation>
        <location evidence="1">Cell membrane</location>
        <topology evidence="1">Multi-pass membrane protein</topology>
    </subcellularLocation>
</comment>
<evidence type="ECO:0000256" key="2">
    <source>
        <dbReference type="ARBA" id="ARBA00005236"/>
    </source>
</evidence>
<dbReference type="GO" id="GO:0044874">
    <property type="term" value="P:lipoprotein localization to outer membrane"/>
    <property type="evidence" value="ECO:0007669"/>
    <property type="project" value="TreeGrafter"/>
</dbReference>
<evidence type="ECO:0000259" key="9">
    <source>
        <dbReference type="Pfam" id="PF12704"/>
    </source>
</evidence>
<evidence type="ECO:0000313" key="10">
    <source>
        <dbReference type="EMBL" id="KAA6301685.1"/>
    </source>
</evidence>
<sequence>MKNLKLAYRNIWRNKRRAFITIASVLFAVFFCSVMNSYMDGMWNRMIDNTLRTQSGHIAIHGTGYWDDKTVDNFLTMDSVTIEQLRALPNVENLSPRVETFALVSLGNVSKGVSIMGVSPVQENGKSNLASHIVRGSYLSENDNGVLLGEGLAKYLKADVGDTLAFIGQGHYGASAAGLFPIRGILHLILPEMDNGLVYITLPAAQQFVDLPDGYSGILITLKDDKQLEKSMLTVYDFLVNSEQLIVNNKNGETTDKIEKSNNYSLFTTNYSLYSWHFTLQNLLQSAESDKAIDKIILFILYLIVGFGILGTVVMLTNERQREFRTMVSLGMSRRRLQGVVTLELLIMTFLGLISGLLLTLPVAFWFHAHPIIISGDMAKQFLDMGMEPIIPFSVEPKIFISQIFIVLILTAIAVIYPIHKISKMGLTNR</sequence>
<comment type="caution">
    <text evidence="10">The sequence shown here is derived from an EMBL/GenBank/DDBJ whole genome shotgun (WGS) entry which is preliminary data.</text>
</comment>
<keyword evidence="4 7" id="KW-0812">Transmembrane</keyword>
<feature type="transmembrane region" description="Helical" evidence="7">
    <location>
        <begin position="20"/>
        <end position="39"/>
    </location>
</feature>
<gene>
    <name evidence="10" type="ORF">EZS26_002150</name>
</gene>
<dbReference type="Proteomes" id="UP000324575">
    <property type="component" value="Unassembled WGS sequence"/>
</dbReference>
<feature type="transmembrane region" description="Helical" evidence="7">
    <location>
        <begin position="337"/>
        <end position="367"/>
    </location>
</feature>
<feature type="transmembrane region" description="Helical" evidence="7">
    <location>
        <begin position="296"/>
        <end position="316"/>
    </location>
</feature>
<dbReference type="InterPro" id="IPR025857">
    <property type="entry name" value="MacB_PCD"/>
</dbReference>
<evidence type="ECO:0000313" key="11">
    <source>
        <dbReference type="Proteomes" id="UP000324575"/>
    </source>
</evidence>
<dbReference type="InterPro" id="IPR051447">
    <property type="entry name" value="Lipoprotein-release_system"/>
</dbReference>
<evidence type="ECO:0000256" key="3">
    <source>
        <dbReference type="ARBA" id="ARBA00022475"/>
    </source>
</evidence>
<dbReference type="PANTHER" id="PTHR30489">
    <property type="entry name" value="LIPOPROTEIN-RELEASING SYSTEM TRANSMEMBRANE PROTEIN LOLE"/>
    <property type="match status" value="1"/>
</dbReference>
<evidence type="ECO:0000256" key="5">
    <source>
        <dbReference type="ARBA" id="ARBA00022989"/>
    </source>
</evidence>
<reference evidence="10 11" key="1">
    <citation type="submission" date="2019-03" db="EMBL/GenBank/DDBJ databases">
        <title>Single cell metagenomics reveals metabolic interactions within the superorganism composed of flagellate Streblomastix strix and complex community of Bacteroidetes bacteria on its surface.</title>
        <authorList>
            <person name="Treitli S.C."/>
            <person name="Kolisko M."/>
            <person name="Husnik F."/>
            <person name="Keeling P."/>
            <person name="Hampl V."/>
        </authorList>
    </citation>
    <scope>NUCLEOTIDE SEQUENCE [LARGE SCALE GENOMIC DNA]</scope>
    <source>
        <strain evidence="10">St1</strain>
    </source>
</reference>
<accession>A0A5M8NZT9</accession>
<keyword evidence="3" id="KW-1003">Cell membrane</keyword>
<evidence type="ECO:0008006" key="12">
    <source>
        <dbReference type="Google" id="ProtNLM"/>
    </source>
</evidence>
<dbReference type="Pfam" id="PF02687">
    <property type="entry name" value="FtsX"/>
    <property type="match status" value="1"/>
</dbReference>
<proteinExistence type="inferred from homology"/>
<keyword evidence="6 7" id="KW-0472">Membrane</keyword>
<protein>
    <recommendedName>
        <fullName evidence="12">ABC3 transporter permease protein domain-containing protein</fullName>
    </recommendedName>
</protein>
<feature type="domain" description="ABC3 transporter permease C-terminal" evidence="8">
    <location>
        <begin position="296"/>
        <end position="425"/>
    </location>
</feature>
<name>A0A5M8NZT9_9BACT</name>
<comment type="similarity">
    <text evidence="2">Belongs to the ABC-4 integral membrane protein family. LolC/E subfamily.</text>
</comment>
<evidence type="ECO:0000259" key="8">
    <source>
        <dbReference type="Pfam" id="PF02687"/>
    </source>
</evidence>